<dbReference type="EMBL" id="MT144017">
    <property type="protein sequence ID" value="QJA46650.1"/>
    <property type="molecule type" value="Genomic_DNA"/>
</dbReference>
<gene>
    <name evidence="3" type="ORF">MM415B02097_0017</name>
    <name evidence="2" type="ORF">TM448A00481_0026</name>
    <name evidence="4" type="ORF">TM448B01137_0012</name>
</gene>
<name>A0A6H1ZHH7_9ZZZZ</name>
<reference evidence="2" key="1">
    <citation type="submission" date="2020-03" db="EMBL/GenBank/DDBJ databases">
        <title>The deep terrestrial virosphere.</title>
        <authorList>
            <person name="Holmfeldt K."/>
            <person name="Nilsson E."/>
            <person name="Simone D."/>
            <person name="Lopez-Fernandez M."/>
            <person name="Wu X."/>
            <person name="de Brujin I."/>
            <person name="Lundin D."/>
            <person name="Andersson A."/>
            <person name="Bertilsson S."/>
            <person name="Dopson M."/>
        </authorList>
    </citation>
    <scope>NUCLEOTIDE SEQUENCE</scope>
    <source>
        <strain evidence="3">MM415B02097</strain>
        <strain evidence="2">TM448A00481</strain>
        <strain evidence="4">TM448B01137</strain>
    </source>
</reference>
<evidence type="ECO:0000313" key="2">
    <source>
        <dbReference type="EMBL" id="QJA46650.1"/>
    </source>
</evidence>
<dbReference type="EMBL" id="MT144708">
    <property type="protein sequence ID" value="QJH97943.1"/>
    <property type="molecule type" value="Genomic_DNA"/>
</dbReference>
<evidence type="ECO:0000313" key="3">
    <source>
        <dbReference type="EMBL" id="QJA86343.1"/>
    </source>
</evidence>
<proteinExistence type="predicted"/>
<organism evidence="2">
    <name type="scientific">viral metagenome</name>
    <dbReference type="NCBI Taxonomy" id="1070528"/>
    <lineage>
        <taxon>unclassified sequences</taxon>
        <taxon>metagenomes</taxon>
        <taxon>organismal metagenomes</taxon>
    </lineage>
</organism>
<evidence type="ECO:0000256" key="1">
    <source>
        <dbReference type="SAM" id="Phobius"/>
    </source>
</evidence>
<keyword evidence="1" id="KW-0812">Transmembrane</keyword>
<protein>
    <submittedName>
        <fullName evidence="2">Uncharacterized protein</fullName>
    </submittedName>
</protein>
<keyword evidence="1" id="KW-1133">Transmembrane helix</keyword>
<sequence>MRMISSTELWIWRIVTIFLLIFSLIIYNRSGSDQFVLEGIDLVETNAKQIHKLHLINAENTRLIGRNLQLIELLTAKLK</sequence>
<accession>A0A6H1ZHH7</accession>
<feature type="transmembrane region" description="Helical" evidence="1">
    <location>
        <begin position="9"/>
        <end position="27"/>
    </location>
</feature>
<dbReference type="AlphaFoldDB" id="A0A6H1ZHH7"/>
<evidence type="ECO:0000313" key="4">
    <source>
        <dbReference type="EMBL" id="QJH97943.1"/>
    </source>
</evidence>
<dbReference type="EMBL" id="MT142629">
    <property type="protein sequence ID" value="QJA86343.1"/>
    <property type="molecule type" value="Genomic_DNA"/>
</dbReference>
<keyword evidence="1" id="KW-0472">Membrane</keyword>